<sequence>MTQEELDKLHVCVDRRVVPVGQAERMALVKDCRWTDDSLSIRFLDGDPGLQERVKKVARIWTEFANIKFLFGNDPEAQIRISFKERGSWSYVGTQCLGIAKHAPTMNFGWLTPATGDEEVMRVVLHEFGHALGCIHEHQNPAGGIQWNKEAVYAYYSGHPNYWSRKDVDTNLFQLYDKDLTAHTQLDPHSIMLYPVPAAFTLDGKAIGGSNKVLSDMDKEFIGKLYP</sequence>
<dbReference type="CDD" id="cd04327">
    <property type="entry name" value="ZnMc_MMP_like_3"/>
    <property type="match status" value="1"/>
</dbReference>
<dbReference type="SMART" id="SM00235">
    <property type="entry name" value="ZnMc"/>
    <property type="match status" value="1"/>
</dbReference>
<gene>
    <name evidence="2" type="ORF">ATI61_11576</name>
</gene>
<dbReference type="InterPro" id="IPR001506">
    <property type="entry name" value="Peptidase_M12A"/>
</dbReference>
<organism evidence="2 3">
    <name type="scientific">Archangium gephyra</name>
    <dbReference type="NCBI Taxonomy" id="48"/>
    <lineage>
        <taxon>Bacteria</taxon>
        <taxon>Pseudomonadati</taxon>
        <taxon>Myxococcota</taxon>
        <taxon>Myxococcia</taxon>
        <taxon>Myxococcales</taxon>
        <taxon>Cystobacterineae</taxon>
        <taxon>Archangiaceae</taxon>
        <taxon>Archangium</taxon>
    </lineage>
</organism>
<protein>
    <recommendedName>
        <fullName evidence="1">Peptidase metallopeptidase domain-containing protein</fullName>
    </recommendedName>
</protein>
<feature type="domain" description="Peptidase metallopeptidase" evidence="1">
    <location>
        <begin position="30"/>
        <end position="178"/>
    </location>
</feature>
<dbReference type="EMBL" id="QUMU01000015">
    <property type="protein sequence ID" value="REG24037.1"/>
    <property type="molecule type" value="Genomic_DNA"/>
</dbReference>
<dbReference type="Pfam" id="PF01400">
    <property type="entry name" value="Astacin"/>
    <property type="match status" value="1"/>
</dbReference>
<reference evidence="2 3" key="1">
    <citation type="submission" date="2018-08" db="EMBL/GenBank/DDBJ databases">
        <title>Genomic Encyclopedia of Archaeal and Bacterial Type Strains, Phase II (KMG-II): from individual species to whole genera.</title>
        <authorList>
            <person name="Goeker M."/>
        </authorList>
    </citation>
    <scope>NUCLEOTIDE SEQUENCE [LARGE SCALE GENOMIC DNA]</scope>
    <source>
        <strain evidence="2 3">DSM 2261</strain>
    </source>
</reference>
<evidence type="ECO:0000313" key="2">
    <source>
        <dbReference type="EMBL" id="REG24037.1"/>
    </source>
</evidence>
<dbReference type="InterPro" id="IPR006026">
    <property type="entry name" value="Peptidase_Metallo"/>
</dbReference>
<dbReference type="RefSeq" id="WP_047857518.1">
    <property type="nucleotide sequence ID" value="NZ_CP011509.1"/>
</dbReference>
<evidence type="ECO:0000259" key="1">
    <source>
        <dbReference type="SMART" id="SM00235"/>
    </source>
</evidence>
<dbReference type="SUPFAM" id="SSF55486">
    <property type="entry name" value="Metalloproteases ('zincins'), catalytic domain"/>
    <property type="match status" value="1"/>
</dbReference>
<name>A0ABX9JQ05_9BACT</name>
<dbReference type="Proteomes" id="UP000256345">
    <property type="component" value="Unassembled WGS sequence"/>
</dbReference>
<accession>A0ABX9JQ05</accession>
<dbReference type="Gene3D" id="3.40.390.10">
    <property type="entry name" value="Collagenase (Catalytic Domain)"/>
    <property type="match status" value="1"/>
</dbReference>
<comment type="caution">
    <text evidence="2">The sequence shown here is derived from an EMBL/GenBank/DDBJ whole genome shotgun (WGS) entry which is preliminary data.</text>
</comment>
<dbReference type="InterPro" id="IPR024079">
    <property type="entry name" value="MetalloPept_cat_dom_sf"/>
</dbReference>
<proteinExistence type="predicted"/>
<keyword evidence="3" id="KW-1185">Reference proteome</keyword>
<evidence type="ECO:0000313" key="3">
    <source>
        <dbReference type="Proteomes" id="UP000256345"/>
    </source>
</evidence>